<comment type="caution">
    <text evidence="1">The sequence shown here is derived from an EMBL/GenBank/DDBJ whole genome shotgun (WGS) entry which is preliminary data.</text>
</comment>
<dbReference type="Proteomes" id="UP001162992">
    <property type="component" value="Chromosome 12"/>
</dbReference>
<reference evidence="2" key="1">
    <citation type="journal article" date="2024" name="Proc. Natl. Acad. Sci. U.S.A.">
        <title>Extraordinary preservation of gene collinearity over three hundred million years revealed in homosporous lycophytes.</title>
        <authorList>
            <person name="Li C."/>
            <person name="Wickell D."/>
            <person name="Kuo L.Y."/>
            <person name="Chen X."/>
            <person name="Nie B."/>
            <person name="Liao X."/>
            <person name="Peng D."/>
            <person name="Ji J."/>
            <person name="Jenkins J."/>
            <person name="Williams M."/>
            <person name="Shu S."/>
            <person name="Plott C."/>
            <person name="Barry K."/>
            <person name="Rajasekar S."/>
            <person name="Grimwood J."/>
            <person name="Han X."/>
            <person name="Sun S."/>
            <person name="Hou Z."/>
            <person name="He W."/>
            <person name="Dai G."/>
            <person name="Sun C."/>
            <person name="Schmutz J."/>
            <person name="Leebens-Mack J.H."/>
            <person name="Li F.W."/>
            <person name="Wang L."/>
        </authorList>
    </citation>
    <scope>NUCLEOTIDE SEQUENCE [LARGE SCALE GENOMIC DNA]</scope>
    <source>
        <strain evidence="2">cv. PW_Plant_1</strain>
    </source>
</reference>
<sequence>MAKVEDKLSSPVPFILWNSNNLNISSGCSGVSHRKQIPGRANSQDLSVVGLKTAAYSSVGGKSFLPHSNYENVVNGGTEMLISSHPVAISEVQVCSYTPTLMKESRKQQSDLSGAKQKFATIITTMQGFVDCPGVESGEAQHIHGEGQQLETSDLQKRLSFPINEPKVISLGEENSVTNFGKFEAEEFGTPSGHFDLFVKECRNCSHIHGGSLKKDCGEDEDPAPSTPDKCDIVDKESMECEQSLVDAIRASRDELLEVVNFDYSAVQTSVLKQSIVPSIRMKLDSESNLGKSREKGSKKRFSGVDLEDFESKRPISKKCKFENSMLRKSIKACPDKLNLLADAVQVASGSSFTSATSYTDATEHPKSKEKSHLNVLLKKKEASTSMRELGYQEKVPRRARSTCRKDEEGTSMYVKESAIASQNDFTVIRTSPSVAESDVCATRILGEETAPLVRSKRGRNQVLPSWLRNSIIAPIRKGQPKNLAGREIPDDHVNLHSSTSNICRANKLGIQDSNLYYAEIHTACELGGENKLREDLSSVANKKPRLSGNLKTRCEVSGAPLHELSDISKSENSTQQDSKAANRVLASHRLEDFNVGDIVWAKIGKKNDPAWPAKVVSIEEVPDTVQSFFVPGRLCVMFFGPSRVKARERDYSWVKEGMLYPFMDYLEKYQGQTYFNRSRRSDFVVAIDEATLAEAGFENDNDAEGPGQSHLSVRQTGSDNSFVETQVAIKADDPVVNFRKESSKRIANEPNIICNGCGADLSLRQVAKQSKKGSFEAHPLCKLCVKLYKLRQYCGICKKVWHSTTIDKDNWVLCDNCKLWIHAECDNINDKTLKDLENGAEYTCPDCKRLKGISTSLSKHKWAKRVRDNLNSYILPDHLAVVCAGMQGNYFPKQHQVCCKCLVCDGGKIYSPSEWEKHTGCRNKKWKESIRVQNFNQSIISWIQYMRDGGVSGLAYEGSGVALSSFTHLKQLAFSLEEPYDAVRVTWTSERCAVCGLVEDYDCNKIIICNRCQVAVHEACYGVKAADVSGSWVCRVCETPDVDRECCLCPVKGGALKPSTIEGLWVHLTCAWFTHEVKFKNESTMEPIEGLLKIDLARFRQVCEVCNQSHGACTRCAKCPKGYHPMCALKAGYHMEVQVIPGKNRAFKTRNISYCSSHKAPTTDHFVRYNSPQVVAPFKEEQLSGRDIASLGSSLAASKLSSNLEESFQKFKRSKCSSSARCEGYTCNIKSMNREAIPYRISGCSWHSLDTIHGLRNFGDHEVDDVIQMKDRLALLKKSENTRVCFGKSAIHGWGLFARRAIQEGEMVLEYRGERVRRSVADLRERLYRLEGKDCYLFKISEEIVIDATEKGNIARLINHSCAPNCYARIVSVEGEGESRIVLIARKDVEAGQELTYDYQFDPEEKKVVCLCGSASCRQFMN</sequence>
<organism evidence="1 2">
    <name type="scientific">Diphasiastrum complanatum</name>
    <name type="common">Issler's clubmoss</name>
    <name type="synonym">Lycopodium complanatum</name>
    <dbReference type="NCBI Taxonomy" id="34168"/>
    <lineage>
        <taxon>Eukaryota</taxon>
        <taxon>Viridiplantae</taxon>
        <taxon>Streptophyta</taxon>
        <taxon>Embryophyta</taxon>
        <taxon>Tracheophyta</taxon>
        <taxon>Lycopodiopsida</taxon>
        <taxon>Lycopodiales</taxon>
        <taxon>Lycopodiaceae</taxon>
        <taxon>Lycopodioideae</taxon>
        <taxon>Diphasiastrum</taxon>
    </lineage>
</organism>
<gene>
    <name evidence="1" type="ORF">O6H91_12G030200</name>
</gene>
<evidence type="ECO:0000313" key="2">
    <source>
        <dbReference type="Proteomes" id="UP001162992"/>
    </source>
</evidence>
<protein>
    <submittedName>
        <fullName evidence="1">Uncharacterized protein</fullName>
    </submittedName>
</protein>
<name>A0ACC2C0I4_DIPCM</name>
<evidence type="ECO:0000313" key="1">
    <source>
        <dbReference type="EMBL" id="KAJ7535373.1"/>
    </source>
</evidence>
<proteinExistence type="predicted"/>
<accession>A0ACC2C0I4</accession>
<dbReference type="EMBL" id="CM055103">
    <property type="protein sequence ID" value="KAJ7535373.1"/>
    <property type="molecule type" value="Genomic_DNA"/>
</dbReference>
<keyword evidence="2" id="KW-1185">Reference proteome</keyword>